<feature type="transmembrane region" description="Helical" evidence="1">
    <location>
        <begin position="45"/>
        <end position="65"/>
    </location>
</feature>
<keyword evidence="1" id="KW-0812">Transmembrane</keyword>
<keyword evidence="1" id="KW-0472">Membrane</keyword>
<evidence type="ECO:0000313" key="3">
    <source>
        <dbReference type="Proteomes" id="UP000421283"/>
    </source>
</evidence>
<gene>
    <name evidence="2" type="ORF">F7D31_05740</name>
</gene>
<name>A0AA91A530_9BACT</name>
<evidence type="ECO:0000313" key="2">
    <source>
        <dbReference type="EMBL" id="MQO92174.1"/>
    </source>
</evidence>
<reference evidence="3" key="1">
    <citation type="submission" date="2019-09" db="EMBL/GenBank/DDBJ databases">
        <title>Distinct polysaccharide growth profiles of human intestinal Prevotella copri isolates.</title>
        <authorList>
            <person name="Fehlner-Peach H."/>
            <person name="Magnabosco C."/>
            <person name="Raghavan V."/>
            <person name="Scher J.U."/>
            <person name="Tett A."/>
            <person name="Cox L.M."/>
            <person name="Gottsegen C."/>
            <person name="Watters A."/>
            <person name="Wiltshire- Gordon J.D."/>
            <person name="Segata N."/>
            <person name="Bonneau R."/>
            <person name="Littman D.R."/>
        </authorList>
    </citation>
    <scope>NUCLEOTIDE SEQUENCE [LARGE SCALE GENOMIC DNA]</scope>
    <source>
        <strain evidence="3">iAU3127</strain>
    </source>
</reference>
<proteinExistence type="predicted"/>
<feature type="transmembrane region" description="Helical" evidence="1">
    <location>
        <begin position="20"/>
        <end position="39"/>
    </location>
</feature>
<sequence length="99" mass="11132">MVESKGKIAEITNTTTKQAIVFIGVYSWVIVRNLGRAINKAVHKLPWLFIVITVAISFVVCFIFISKARAERDSYNQKLVHATQQLDSYVAAYGNIKSK</sequence>
<dbReference type="RefSeq" id="WP_153137966.1">
    <property type="nucleotide sequence ID" value="NZ_VZAP01000068.1"/>
</dbReference>
<protein>
    <submittedName>
        <fullName evidence="2">Uncharacterized protein</fullName>
    </submittedName>
</protein>
<dbReference type="Proteomes" id="UP000421283">
    <property type="component" value="Unassembled WGS sequence"/>
</dbReference>
<keyword evidence="1" id="KW-1133">Transmembrane helix</keyword>
<dbReference type="EMBL" id="VZAP01000068">
    <property type="protein sequence ID" value="MQO92174.1"/>
    <property type="molecule type" value="Genomic_DNA"/>
</dbReference>
<accession>A0AA91A530</accession>
<organism evidence="2 3">
    <name type="scientific">Segatella copri</name>
    <dbReference type="NCBI Taxonomy" id="165179"/>
    <lineage>
        <taxon>Bacteria</taxon>
        <taxon>Pseudomonadati</taxon>
        <taxon>Bacteroidota</taxon>
        <taxon>Bacteroidia</taxon>
        <taxon>Bacteroidales</taxon>
        <taxon>Prevotellaceae</taxon>
        <taxon>Segatella</taxon>
    </lineage>
</organism>
<dbReference type="AlphaFoldDB" id="A0AA91A530"/>
<comment type="caution">
    <text evidence="2">The sequence shown here is derived from an EMBL/GenBank/DDBJ whole genome shotgun (WGS) entry which is preliminary data.</text>
</comment>
<evidence type="ECO:0000256" key="1">
    <source>
        <dbReference type="SAM" id="Phobius"/>
    </source>
</evidence>